<proteinExistence type="predicted"/>
<accession>A0A4U0XH74</accession>
<dbReference type="InterPro" id="IPR036047">
    <property type="entry name" value="F-box-like_dom_sf"/>
</dbReference>
<evidence type="ECO:0000259" key="1">
    <source>
        <dbReference type="SMART" id="SM00256"/>
    </source>
</evidence>
<protein>
    <recommendedName>
        <fullName evidence="1">F-box domain-containing protein</fullName>
    </recommendedName>
</protein>
<dbReference type="Proteomes" id="UP000309340">
    <property type="component" value="Unassembled WGS sequence"/>
</dbReference>
<dbReference type="STRING" id="329884.A0A4U0XH74"/>
<dbReference type="SMART" id="SM00256">
    <property type="entry name" value="FBOX"/>
    <property type="match status" value="1"/>
</dbReference>
<name>A0A4U0XH74_9PEZI</name>
<reference evidence="2 3" key="1">
    <citation type="submission" date="2017-03" db="EMBL/GenBank/DDBJ databases">
        <title>Genomes of endolithic fungi from Antarctica.</title>
        <authorList>
            <person name="Coleine C."/>
            <person name="Masonjones S."/>
            <person name="Stajich J.E."/>
        </authorList>
    </citation>
    <scope>NUCLEOTIDE SEQUENCE [LARGE SCALE GENOMIC DNA]</scope>
    <source>
        <strain evidence="2 3">CCFEE 5184</strain>
    </source>
</reference>
<evidence type="ECO:0000313" key="2">
    <source>
        <dbReference type="EMBL" id="TKA74005.1"/>
    </source>
</evidence>
<evidence type="ECO:0000313" key="3">
    <source>
        <dbReference type="Proteomes" id="UP000309340"/>
    </source>
</evidence>
<dbReference type="AlphaFoldDB" id="A0A4U0XH74"/>
<gene>
    <name evidence="2" type="ORF">B0A55_07745</name>
</gene>
<dbReference type="SUPFAM" id="SSF81383">
    <property type="entry name" value="F-box domain"/>
    <property type="match status" value="1"/>
</dbReference>
<sequence length="288" mass="32582">MDSAASQVLRLPELLELVLLHLSQKDLLLSQRTSRSFRNTVKGSIVLQRALFLAPDWKLEGRAFDAYSTTNRPGQKPENNRLLLRAFPGNYPTVSLVIVNDSPTPMEFATGRRGSEHWSWDVCVSFPADKLPTCVPAVSYPEASWRRMYLSQPPCADLYLARRYQRSTRPAMVRENGITMGELFDESICAKEKANWHVSYISSDRDWHFEGNIKCSSLEESPLEAEESADIFTGYVFSKTVRNGTARAYSDDWDPGLYENPIKAATIVIEKGRFVSTCHPSQRHGTKV</sequence>
<comment type="caution">
    <text evidence="2">The sequence shown here is derived from an EMBL/GenBank/DDBJ whole genome shotgun (WGS) entry which is preliminary data.</text>
</comment>
<dbReference type="InterPro" id="IPR001810">
    <property type="entry name" value="F-box_dom"/>
</dbReference>
<dbReference type="OrthoDB" id="3800738at2759"/>
<dbReference type="Pfam" id="PF00646">
    <property type="entry name" value="F-box"/>
    <property type="match status" value="1"/>
</dbReference>
<organism evidence="2 3">
    <name type="scientific">Friedmanniomyces simplex</name>
    <dbReference type="NCBI Taxonomy" id="329884"/>
    <lineage>
        <taxon>Eukaryota</taxon>
        <taxon>Fungi</taxon>
        <taxon>Dikarya</taxon>
        <taxon>Ascomycota</taxon>
        <taxon>Pezizomycotina</taxon>
        <taxon>Dothideomycetes</taxon>
        <taxon>Dothideomycetidae</taxon>
        <taxon>Mycosphaerellales</taxon>
        <taxon>Teratosphaeriaceae</taxon>
        <taxon>Friedmanniomyces</taxon>
    </lineage>
</organism>
<feature type="domain" description="F-box" evidence="1">
    <location>
        <begin position="11"/>
        <end position="50"/>
    </location>
</feature>
<dbReference type="EMBL" id="NAJQ01000243">
    <property type="protein sequence ID" value="TKA74005.1"/>
    <property type="molecule type" value="Genomic_DNA"/>
</dbReference>
<keyword evidence="3" id="KW-1185">Reference proteome</keyword>